<dbReference type="OrthoDB" id="64737at2"/>
<evidence type="ECO:0000313" key="3">
    <source>
        <dbReference type="Proteomes" id="UP000442109"/>
    </source>
</evidence>
<organism evidence="2 3">
    <name type="scientific">Psychrobacter sanguinis</name>
    <dbReference type="NCBI Taxonomy" id="861445"/>
    <lineage>
        <taxon>Bacteria</taxon>
        <taxon>Pseudomonadati</taxon>
        <taxon>Pseudomonadota</taxon>
        <taxon>Gammaproteobacteria</taxon>
        <taxon>Moraxellales</taxon>
        <taxon>Moraxellaceae</taxon>
        <taxon>Psychrobacter</taxon>
    </lineage>
</organism>
<dbReference type="EMBL" id="WFKQ01000004">
    <property type="protein sequence ID" value="MUG32342.1"/>
    <property type="molecule type" value="Genomic_DNA"/>
</dbReference>
<dbReference type="Proteomes" id="UP000442109">
    <property type="component" value="Unassembled WGS sequence"/>
</dbReference>
<keyword evidence="1" id="KW-0472">Membrane</keyword>
<evidence type="ECO:0000313" key="2">
    <source>
        <dbReference type="EMBL" id="MUG32342.1"/>
    </source>
</evidence>
<dbReference type="InterPro" id="IPR009781">
    <property type="entry name" value="DUF1345"/>
</dbReference>
<proteinExistence type="predicted"/>
<accession>A0A844M089</accession>
<comment type="caution">
    <text evidence="2">The sequence shown here is derived from an EMBL/GenBank/DDBJ whole genome shotgun (WGS) entry which is preliminary data.</text>
</comment>
<keyword evidence="3" id="KW-1185">Reference proteome</keyword>
<feature type="transmembrane region" description="Helical" evidence="1">
    <location>
        <begin position="76"/>
        <end position="94"/>
    </location>
</feature>
<dbReference type="RefSeq" id="WP_155587118.1">
    <property type="nucleotide sequence ID" value="NZ_WFKQ01000004.1"/>
</dbReference>
<name>A0A844M089_9GAMM</name>
<feature type="transmembrane region" description="Helical" evidence="1">
    <location>
        <begin position="106"/>
        <end position="139"/>
    </location>
</feature>
<dbReference type="AlphaFoldDB" id="A0A844M089"/>
<dbReference type="Pfam" id="PF07077">
    <property type="entry name" value="DUF1345"/>
    <property type="match status" value="1"/>
</dbReference>
<evidence type="ECO:0000256" key="1">
    <source>
        <dbReference type="SAM" id="Phobius"/>
    </source>
</evidence>
<feature type="transmembrane region" description="Helical" evidence="1">
    <location>
        <begin position="38"/>
        <end position="56"/>
    </location>
</feature>
<sequence length="228" mass="25376">MNALSHLLNHHWRLLVSLLIGALMGGVVHLTWHVSLSAALIIGWDITVLSFIASIIVMMRHDTLHKHLSSTRQSTFFILSLITVSSFICVYAIARQTQLAETYKDITLVLSLILTIATIFIAWLMIQVVFALQYAYLYFSEQQKGQRLPLAFPEMSLDIDKSTPGTSEPPKYVDFFYCAVAIGTSGQTADVTFTSLKGRKLAILHSIIAFAFNLSIIALLINIIAAYL</sequence>
<feature type="transmembrane region" description="Helical" evidence="1">
    <location>
        <begin position="202"/>
        <end position="227"/>
    </location>
</feature>
<keyword evidence="1" id="KW-0812">Transmembrane</keyword>
<feature type="transmembrane region" description="Helical" evidence="1">
    <location>
        <begin position="12"/>
        <end position="32"/>
    </location>
</feature>
<gene>
    <name evidence="2" type="ORF">GB996_05995</name>
</gene>
<keyword evidence="1" id="KW-1133">Transmembrane helix</keyword>
<reference evidence="2 3" key="1">
    <citation type="journal article" date="2019" name="PLoS ONE">
        <title>Pup mortality in New Zealand sea lions (Phocarctos hookeri) at Enderby Island, Auckland Islands, 2013-18.</title>
        <authorList>
            <person name="Michael S.A."/>
            <person name="Hayman D.T.S."/>
            <person name="Gray R."/>
            <person name="Zhang J."/>
            <person name="Rogers L."/>
            <person name="Roe W.D."/>
        </authorList>
    </citation>
    <scope>NUCLEOTIDE SEQUENCE [LARGE SCALE GENOMIC DNA]</scope>
    <source>
        <strain evidence="2 3">SM868</strain>
    </source>
</reference>
<protein>
    <submittedName>
        <fullName evidence="2">DUF1345 domain-containing protein</fullName>
    </submittedName>
</protein>